<feature type="repeat" description="TPR" evidence="1">
    <location>
        <begin position="254"/>
        <end position="287"/>
    </location>
</feature>
<dbReference type="Pfam" id="PF13469">
    <property type="entry name" value="Sulfotransfer_3"/>
    <property type="match status" value="2"/>
</dbReference>
<feature type="repeat" description="TPR" evidence="1">
    <location>
        <begin position="84"/>
        <end position="117"/>
    </location>
</feature>
<dbReference type="Gene3D" id="1.25.40.10">
    <property type="entry name" value="Tetratricopeptide repeat domain"/>
    <property type="match status" value="7"/>
</dbReference>
<feature type="repeat" description="TPR" evidence="1">
    <location>
        <begin position="850"/>
        <end position="883"/>
    </location>
</feature>
<feature type="repeat" description="TPR" evidence="1">
    <location>
        <begin position="288"/>
        <end position="321"/>
    </location>
</feature>
<dbReference type="OrthoDB" id="9800698at2"/>
<dbReference type="Pfam" id="PF13414">
    <property type="entry name" value="TPR_11"/>
    <property type="match status" value="1"/>
</dbReference>
<gene>
    <name evidence="2" type="ORF">S58_40030</name>
</gene>
<dbReference type="PROSITE" id="PS50293">
    <property type="entry name" value="TPR_REGION"/>
    <property type="match status" value="1"/>
</dbReference>
<evidence type="ECO:0000313" key="2">
    <source>
        <dbReference type="EMBL" id="BAM89989.1"/>
    </source>
</evidence>
<dbReference type="GO" id="GO:0097363">
    <property type="term" value="F:protein O-acetylglucosaminyltransferase activity"/>
    <property type="evidence" value="ECO:0007669"/>
    <property type="project" value="TreeGrafter"/>
</dbReference>
<feature type="repeat" description="TPR" evidence="1">
    <location>
        <begin position="952"/>
        <end position="985"/>
    </location>
</feature>
<dbReference type="GeneID" id="301817810"/>
<dbReference type="RefSeq" id="WP_015667097.1">
    <property type="nucleotide sequence ID" value="NC_020453.1"/>
</dbReference>
<dbReference type="Pfam" id="PF14559">
    <property type="entry name" value="TPR_19"/>
    <property type="match status" value="3"/>
</dbReference>
<dbReference type="InterPro" id="IPR019734">
    <property type="entry name" value="TPR_rpt"/>
</dbReference>
<dbReference type="eggNOG" id="COG0457">
    <property type="taxonomic scope" value="Bacteria"/>
</dbReference>
<proteinExistence type="predicted"/>
<feature type="repeat" description="TPR" evidence="1">
    <location>
        <begin position="186"/>
        <end position="219"/>
    </location>
</feature>
<dbReference type="PROSITE" id="PS50005">
    <property type="entry name" value="TPR"/>
    <property type="match status" value="13"/>
</dbReference>
<feature type="repeat" description="TPR" evidence="1">
    <location>
        <begin position="986"/>
        <end position="1019"/>
    </location>
</feature>
<dbReference type="Proteomes" id="UP000011841">
    <property type="component" value="Chromosome"/>
</dbReference>
<keyword evidence="3" id="KW-1185">Reference proteome</keyword>
<dbReference type="Pfam" id="PF13432">
    <property type="entry name" value="TPR_16"/>
    <property type="match status" value="3"/>
</dbReference>
<dbReference type="SUPFAM" id="SSF52540">
    <property type="entry name" value="P-loop containing nucleoside triphosphate hydrolases"/>
    <property type="match status" value="2"/>
</dbReference>
<keyword evidence="1" id="KW-0802">TPR repeat</keyword>
<feature type="repeat" description="TPR" evidence="1">
    <location>
        <begin position="918"/>
        <end position="951"/>
    </location>
</feature>
<dbReference type="SMART" id="SM00028">
    <property type="entry name" value="TPR"/>
    <property type="match status" value="18"/>
</dbReference>
<dbReference type="Gene3D" id="3.40.50.300">
    <property type="entry name" value="P-loop containing nucleotide triphosphate hydrolases"/>
    <property type="match status" value="2"/>
</dbReference>
<feature type="repeat" description="TPR" evidence="1">
    <location>
        <begin position="1020"/>
        <end position="1053"/>
    </location>
</feature>
<evidence type="ECO:0000313" key="3">
    <source>
        <dbReference type="Proteomes" id="UP000011841"/>
    </source>
</evidence>
<dbReference type="STRING" id="1245469.S58_40030"/>
<reference evidence="2 3" key="1">
    <citation type="journal article" date="2013" name="Appl. Environ. Microbiol.">
        <title>Genome analysis suggests that the soil oligotrophic bacterium Agromonas oligotrophica (Bradyrhizobium oligotrophicum) is a nitrogen-fixing symbiont of Aeschynomene indica.</title>
        <authorList>
            <person name="Okubo T."/>
            <person name="Fukushima S."/>
            <person name="Itakura M."/>
            <person name="Oshima K."/>
            <person name="Longtonglang A."/>
            <person name="Teaumroong N."/>
            <person name="Mitsui H."/>
            <person name="Hattori M."/>
            <person name="Hattori R."/>
            <person name="Hattori T."/>
            <person name="Minamisawa K."/>
        </authorList>
    </citation>
    <scope>NUCLEOTIDE SEQUENCE [LARGE SCALE GENOMIC DNA]</scope>
    <source>
        <strain evidence="2 3">S58</strain>
    </source>
</reference>
<dbReference type="PANTHER" id="PTHR44366">
    <property type="entry name" value="UDP-N-ACETYLGLUCOSAMINE--PEPTIDE N-ACETYLGLUCOSAMINYLTRANSFERASE 110 KDA SUBUNIT"/>
    <property type="match status" value="1"/>
</dbReference>
<sequence>MNEPAFAFRPRLVSASTAPGGPLPAALDERALRIAEQAYRKVLALQPGHFRTLCSLAMVRLQLGDAHEARTLLDQAAEQAGEAADLHLSLGKTFAGLGDLTKASTHLQRAVALDESSTEARLLLGSALTSLGDPASAVRHLELVLAARPDDADAHQALGFALQRLAQHERALAHHEAALAARPEFAAAAASLGDACRMLGRHSEAIAHYYRALQIQPNAPVVLLNIGGCQQASGQLDAAIRTYQQALALSPHLAEAHYNLGNLHLEMKSWPAAIFHYERAIAERPDFPEAHNNLANALHSRGRHDEALAHYDEAVRRRSDYAAAHRNRGDALRDIKRFEQAIASYRAALVHDPRDLTTMNHLAGVLMILGRLDEAARAYESALAVNPRNVGVHLNYGVVKPFSADDARWAPLQELATSSETLSEDARIALHFTLGRAYADIKDGERSLVHLNAGNGLERRRINYDENQTLRQIERIRTVFSKDTLQARAGYGDPSQAPVFVIGMPRSGTSLVEQILASHPAMHGAGEVNYFAAAAALFTDRARGDFPEMLAKLSDADFAVLARAYLERFTDLPADAKRIVDKMPSNFLFAGLIHLALPNARIIHVRRNPVDTCLSCYTQLFAEPQPFAYDLAELGRYYRAYERLMSHWRAVLPDGVMLEVAYEDVVRHFEPNARKIVAHCGLDWDNACLAFHENERPVNTASLVQVRKPLFAGSVGRWRMYGDRLKPLLDALGTEALRPMIAEAVAGVTQPQSTNVAPPVVTPTTDSRPFEATRLASLQTLADGVVAVAKKLQSRGEISDAEQIFQLILAGQPANFDALVGLGVICTTANRLDEAKDYFQRAVAVNDTSAEAHGSIGAVEASAGRYEAAEQHYETALSLAPSHPGILYAFAMVRQNQGRIEESMALLRRAIDNRPQHLDAHFALGNLLYAAGKDIEAARCYLKVLDFSPEHAETHNNIANVLLRQGHRERAIEHYKRAIASRPDYADAYGNLGNAFLELNRLEESIEQNLLAIKIKPHRFGSYNNLGVAYQALGRFEEATAAFQKALELAPDDAPIHLNLANMSKFKPDDSRLPSLEQLLERVDQLDQEKQIAAHFAMGKARSDLKDYDAAFSHLQKANALKRKTFDYDSEQRLGMMRNVADRFTPEFFRKVVGHGDDSWAPIFIVGMPRSGTTLMEQVLASHSKVFGAGELETFKELVGECANRQKVVPAYPDLIMMLPPEEMTKLGQEYTARVRVLAPEAEHIVDKMPLNFLFVGLIHAAFPRARIINTRRDPLDNCISCYQLLFTGSQPFAYDLTELGHYYRGYESVMEHWHQVLPPGILMDVQYEDLVDDLEGVSRRVLAHCGLDWEDACLDFHRTERMVRTASLMQVREPIYRRSIGSWRRYEKHLGPLCAALGIDDPPPPAETK</sequence>
<dbReference type="KEGG" id="aol:S58_40030"/>
<dbReference type="Pfam" id="PF00515">
    <property type="entry name" value="TPR_1"/>
    <property type="match status" value="1"/>
</dbReference>
<organism evidence="2 3">
    <name type="scientific">Bradyrhizobium oligotrophicum S58</name>
    <dbReference type="NCBI Taxonomy" id="1245469"/>
    <lineage>
        <taxon>Bacteria</taxon>
        <taxon>Pseudomonadati</taxon>
        <taxon>Pseudomonadota</taxon>
        <taxon>Alphaproteobacteria</taxon>
        <taxon>Hyphomicrobiales</taxon>
        <taxon>Nitrobacteraceae</taxon>
        <taxon>Bradyrhizobium</taxon>
    </lineage>
</organism>
<dbReference type="GO" id="GO:0006493">
    <property type="term" value="P:protein O-linked glycosylation"/>
    <property type="evidence" value="ECO:0007669"/>
    <property type="project" value="InterPro"/>
</dbReference>
<name>M4Z8N4_9BRAD</name>
<dbReference type="PATRIC" id="fig|1245469.3.peg.4089"/>
<protein>
    <submittedName>
        <fullName evidence="2">Uncharacterized protein</fullName>
    </submittedName>
</protein>
<dbReference type="EMBL" id="AP012603">
    <property type="protein sequence ID" value="BAM89989.1"/>
    <property type="molecule type" value="Genomic_DNA"/>
</dbReference>
<dbReference type="PANTHER" id="PTHR44366:SF1">
    <property type="entry name" value="UDP-N-ACETYLGLUCOSAMINE--PEPTIDE N-ACETYLGLUCOSAMINYLTRANSFERASE 110 KDA SUBUNIT"/>
    <property type="match status" value="1"/>
</dbReference>
<dbReference type="InterPro" id="IPR037919">
    <property type="entry name" value="OGT"/>
</dbReference>
<feature type="repeat" description="TPR" evidence="1">
    <location>
        <begin position="816"/>
        <end position="849"/>
    </location>
</feature>
<accession>M4Z8N4</accession>
<feature type="repeat" description="TPR" evidence="1">
    <location>
        <begin position="220"/>
        <end position="253"/>
    </location>
</feature>
<dbReference type="InterPro" id="IPR011990">
    <property type="entry name" value="TPR-like_helical_dom_sf"/>
</dbReference>
<dbReference type="InterPro" id="IPR027417">
    <property type="entry name" value="P-loop_NTPase"/>
</dbReference>
<evidence type="ECO:0000256" key="1">
    <source>
        <dbReference type="PROSITE-ProRule" id="PRU00339"/>
    </source>
</evidence>
<dbReference type="SUPFAM" id="SSF48452">
    <property type="entry name" value="TPR-like"/>
    <property type="match status" value="3"/>
</dbReference>
<feature type="repeat" description="TPR" evidence="1">
    <location>
        <begin position="322"/>
        <end position="355"/>
    </location>
</feature>
<dbReference type="Pfam" id="PF13374">
    <property type="entry name" value="TPR_10"/>
    <property type="match status" value="1"/>
</dbReference>
<feature type="repeat" description="TPR" evidence="1">
    <location>
        <begin position="356"/>
        <end position="389"/>
    </location>
</feature>
<dbReference type="HOGENOM" id="CLU_253703_0_0_5"/>